<evidence type="ECO:0000313" key="2">
    <source>
        <dbReference type="EMBL" id="HIR67043.1"/>
    </source>
</evidence>
<protein>
    <submittedName>
        <fullName evidence="2">Uncharacterized protein</fullName>
    </submittedName>
</protein>
<keyword evidence="1" id="KW-0812">Transmembrane</keyword>
<proteinExistence type="predicted"/>
<organism evidence="2 3">
    <name type="scientific">Candidatus Coproplasma avicola</name>
    <dbReference type="NCBI Taxonomy" id="2840744"/>
    <lineage>
        <taxon>Bacteria</taxon>
        <taxon>Bacillati</taxon>
        <taxon>Bacillota</taxon>
        <taxon>Clostridia</taxon>
        <taxon>Eubacteriales</taxon>
        <taxon>Candidatus Coproplasma</taxon>
    </lineage>
</organism>
<feature type="transmembrane region" description="Helical" evidence="1">
    <location>
        <begin position="32"/>
        <end position="54"/>
    </location>
</feature>
<reference evidence="2" key="1">
    <citation type="submission" date="2020-10" db="EMBL/GenBank/DDBJ databases">
        <authorList>
            <person name="Gilroy R."/>
        </authorList>
    </citation>
    <scope>NUCLEOTIDE SEQUENCE</scope>
    <source>
        <strain evidence="2">ChiW16-3235</strain>
    </source>
</reference>
<dbReference type="EMBL" id="DVHK01000075">
    <property type="protein sequence ID" value="HIR67043.1"/>
    <property type="molecule type" value="Genomic_DNA"/>
</dbReference>
<evidence type="ECO:0000256" key="1">
    <source>
        <dbReference type="SAM" id="Phobius"/>
    </source>
</evidence>
<comment type="caution">
    <text evidence="2">The sequence shown here is derived from an EMBL/GenBank/DDBJ whole genome shotgun (WGS) entry which is preliminary data.</text>
</comment>
<feature type="transmembrane region" description="Helical" evidence="1">
    <location>
        <begin position="60"/>
        <end position="76"/>
    </location>
</feature>
<sequence length="82" mass="8707">MADSVIFNSPLLILGFAAALALCLFSLAKKAGFAATLFSVLIFICTAAYALLLGAPLEEVGLVAILFFCVNLLAAWRGRRNK</sequence>
<feature type="transmembrane region" description="Helical" evidence="1">
    <location>
        <begin position="6"/>
        <end position="25"/>
    </location>
</feature>
<accession>A0A9D1J927</accession>
<gene>
    <name evidence="2" type="ORF">IAB94_03215</name>
</gene>
<reference evidence="2" key="2">
    <citation type="journal article" date="2021" name="PeerJ">
        <title>Extensive microbial diversity within the chicken gut microbiome revealed by metagenomics and culture.</title>
        <authorList>
            <person name="Gilroy R."/>
            <person name="Ravi A."/>
            <person name="Getino M."/>
            <person name="Pursley I."/>
            <person name="Horton D.L."/>
            <person name="Alikhan N.F."/>
            <person name="Baker D."/>
            <person name="Gharbi K."/>
            <person name="Hall N."/>
            <person name="Watson M."/>
            <person name="Adriaenssens E.M."/>
            <person name="Foster-Nyarko E."/>
            <person name="Jarju S."/>
            <person name="Secka A."/>
            <person name="Antonio M."/>
            <person name="Oren A."/>
            <person name="Chaudhuri R.R."/>
            <person name="La Ragione R."/>
            <person name="Hildebrand F."/>
            <person name="Pallen M.J."/>
        </authorList>
    </citation>
    <scope>NUCLEOTIDE SEQUENCE</scope>
    <source>
        <strain evidence="2">ChiW16-3235</strain>
    </source>
</reference>
<keyword evidence="1" id="KW-0472">Membrane</keyword>
<keyword evidence="1" id="KW-1133">Transmembrane helix</keyword>
<dbReference type="Proteomes" id="UP000823913">
    <property type="component" value="Unassembled WGS sequence"/>
</dbReference>
<evidence type="ECO:0000313" key="3">
    <source>
        <dbReference type="Proteomes" id="UP000823913"/>
    </source>
</evidence>
<dbReference type="AlphaFoldDB" id="A0A9D1J927"/>
<name>A0A9D1J927_9FIRM</name>